<dbReference type="InterPro" id="IPR038765">
    <property type="entry name" value="Papain-like_cys_pep_sf"/>
</dbReference>
<dbReference type="FunFam" id="2.60.40.10:FF:001143">
    <property type="entry name" value="Protein-glutamine gamma-glutamyltransferase K"/>
    <property type="match status" value="1"/>
</dbReference>
<dbReference type="Gene3D" id="2.60.40.10">
    <property type="entry name" value="Immunoglobulins"/>
    <property type="match status" value="1"/>
</dbReference>
<protein>
    <submittedName>
        <fullName evidence="3">Transglutaminase 1 like 1</fullName>
    </submittedName>
</protein>
<dbReference type="GO" id="GO:0003810">
    <property type="term" value="F:protein-glutamine gamma-glutamyltransferase activity"/>
    <property type="evidence" value="ECO:0007669"/>
    <property type="project" value="TreeGrafter"/>
</dbReference>
<dbReference type="PANTHER" id="PTHR11590:SF49">
    <property type="entry name" value="PROTEIN-GLUTAMINE GAMMA-GLUTAMYLTRANSFERASE K"/>
    <property type="match status" value="1"/>
</dbReference>
<dbReference type="InterPro" id="IPR001102">
    <property type="entry name" value="Transglutaminase_N"/>
</dbReference>
<accession>A0A3B3RG20</accession>
<dbReference type="InterPro" id="IPR036985">
    <property type="entry name" value="Transglutaminase-like_sf"/>
</dbReference>
<dbReference type="AlphaFoldDB" id="A0A3B3RG20"/>
<organism evidence="3 4">
    <name type="scientific">Paramormyrops kingsleyae</name>
    <dbReference type="NCBI Taxonomy" id="1676925"/>
    <lineage>
        <taxon>Eukaryota</taxon>
        <taxon>Metazoa</taxon>
        <taxon>Chordata</taxon>
        <taxon>Craniata</taxon>
        <taxon>Vertebrata</taxon>
        <taxon>Euteleostomi</taxon>
        <taxon>Actinopterygii</taxon>
        <taxon>Neopterygii</taxon>
        <taxon>Teleostei</taxon>
        <taxon>Osteoglossocephala</taxon>
        <taxon>Osteoglossomorpha</taxon>
        <taxon>Osteoglossiformes</taxon>
        <taxon>Mormyridae</taxon>
        <taxon>Paramormyrops</taxon>
    </lineage>
</organism>
<dbReference type="InterPro" id="IPR013783">
    <property type="entry name" value="Ig-like_fold"/>
</dbReference>
<evidence type="ECO:0000256" key="1">
    <source>
        <dbReference type="ARBA" id="ARBA00005968"/>
    </source>
</evidence>
<dbReference type="Gene3D" id="3.90.260.10">
    <property type="entry name" value="Transglutaminase-like"/>
    <property type="match status" value="1"/>
</dbReference>
<feature type="domain" description="Transglutaminase N-terminal" evidence="2">
    <location>
        <begin position="44"/>
        <end position="156"/>
    </location>
</feature>
<dbReference type="GO" id="GO:0007399">
    <property type="term" value="P:nervous system development"/>
    <property type="evidence" value="ECO:0007669"/>
    <property type="project" value="UniProtKB-ARBA"/>
</dbReference>
<dbReference type="SUPFAM" id="SSF54001">
    <property type="entry name" value="Cysteine proteinases"/>
    <property type="match status" value="1"/>
</dbReference>
<evidence type="ECO:0000313" key="3">
    <source>
        <dbReference type="Ensembl" id="ENSPKIP00000017374.1"/>
    </source>
</evidence>
<dbReference type="InterPro" id="IPR014756">
    <property type="entry name" value="Ig_E-set"/>
</dbReference>
<comment type="similarity">
    <text evidence="1">Belongs to the transglutaminase superfamily. Transglutaminase family.</text>
</comment>
<name>A0A3B3RG20_9TELE</name>
<dbReference type="PANTHER" id="PTHR11590">
    <property type="entry name" value="PROTEIN-GLUTAMINE GAMMA-GLUTAMYLTRANSFERASE"/>
    <property type="match status" value="1"/>
</dbReference>
<dbReference type="Proteomes" id="UP000261540">
    <property type="component" value="Unplaced"/>
</dbReference>
<reference evidence="3" key="1">
    <citation type="submission" date="2025-08" db="UniProtKB">
        <authorList>
            <consortium name="Ensembl"/>
        </authorList>
    </citation>
    <scope>IDENTIFICATION</scope>
</reference>
<dbReference type="InterPro" id="IPR050779">
    <property type="entry name" value="Transglutaminase"/>
</dbReference>
<sequence length="271" mass="30263">MQNILPVQASCSFILPAGSSLPYSNRQVYPRGWVPLALIVRSVDLLQSKTDQNRRDHHTDLYHNDDLIVRRGQTFQIALELSRPFNPNTDKLRLELTTGRNPVVAKGTHVIVPLVEDLDGGRWEAKIVEQSSSRVLLSVNSSAKAAIGRYQLTVATQCPQGTSTHEPGSDIYMLFNPWCQDDTVYMDDDSERTEYVLRDTGRIYYGTENQIGARTWNFGQQCDPSNSAFSFTLSLCLRSIPLMTVGSLREIGRGTTWAGLPLQRGAAAWTS</sequence>
<reference evidence="3" key="2">
    <citation type="submission" date="2025-09" db="UniProtKB">
        <authorList>
            <consortium name="Ensembl"/>
        </authorList>
    </citation>
    <scope>IDENTIFICATION</scope>
</reference>
<dbReference type="Ensembl" id="ENSPKIT00000041884.1">
    <property type="protein sequence ID" value="ENSPKIP00000017374.1"/>
    <property type="gene ID" value="ENSPKIG00000003282.1"/>
</dbReference>
<dbReference type="SUPFAM" id="SSF81296">
    <property type="entry name" value="E set domains"/>
    <property type="match status" value="1"/>
</dbReference>
<dbReference type="GeneTree" id="ENSGT01050000244939"/>
<keyword evidence="4" id="KW-1185">Reference proteome</keyword>
<dbReference type="Pfam" id="PF00868">
    <property type="entry name" value="Transglut_N"/>
    <property type="match status" value="1"/>
</dbReference>
<evidence type="ECO:0000259" key="2">
    <source>
        <dbReference type="Pfam" id="PF00868"/>
    </source>
</evidence>
<evidence type="ECO:0000313" key="4">
    <source>
        <dbReference type="Proteomes" id="UP000261540"/>
    </source>
</evidence>
<proteinExistence type="inferred from homology"/>